<dbReference type="PANTHER" id="PTHR46796">
    <property type="entry name" value="HTH-TYPE TRANSCRIPTIONAL ACTIVATOR RHAS-RELATED"/>
    <property type="match status" value="1"/>
</dbReference>
<evidence type="ECO:0000256" key="3">
    <source>
        <dbReference type="ARBA" id="ARBA00023163"/>
    </source>
</evidence>
<dbReference type="STRING" id="1391654.AKJ09_00474"/>
<name>A0A0K1PJW4_9BACT</name>
<dbReference type="InterPro" id="IPR050204">
    <property type="entry name" value="AraC_XylS_family_regulators"/>
</dbReference>
<keyword evidence="1" id="KW-0805">Transcription regulation</keyword>
<dbReference type="SUPFAM" id="SSF46689">
    <property type="entry name" value="Homeodomain-like"/>
    <property type="match status" value="2"/>
</dbReference>
<gene>
    <name evidence="5" type="ORF">AKJ09_00474</name>
</gene>
<evidence type="ECO:0000256" key="2">
    <source>
        <dbReference type="ARBA" id="ARBA00023125"/>
    </source>
</evidence>
<keyword evidence="6" id="KW-1185">Reference proteome</keyword>
<keyword evidence="3" id="KW-0804">Transcription</keyword>
<dbReference type="Proteomes" id="UP000064967">
    <property type="component" value="Chromosome"/>
</dbReference>
<organism evidence="5 6">
    <name type="scientific">Labilithrix luteola</name>
    <dbReference type="NCBI Taxonomy" id="1391654"/>
    <lineage>
        <taxon>Bacteria</taxon>
        <taxon>Pseudomonadati</taxon>
        <taxon>Myxococcota</taxon>
        <taxon>Polyangia</taxon>
        <taxon>Polyangiales</taxon>
        <taxon>Labilitrichaceae</taxon>
        <taxon>Labilithrix</taxon>
    </lineage>
</organism>
<dbReference type="GO" id="GO:0043565">
    <property type="term" value="F:sequence-specific DNA binding"/>
    <property type="evidence" value="ECO:0007669"/>
    <property type="project" value="InterPro"/>
</dbReference>
<dbReference type="KEGG" id="llu:AKJ09_00474"/>
<feature type="domain" description="HTH araC/xylS-type" evidence="4">
    <location>
        <begin position="151"/>
        <end position="248"/>
    </location>
</feature>
<dbReference type="AlphaFoldDB" id="A0A0K1PJW4"/>
<reference evidence="5 6" key="1">
    <citation type="submission" date="2015-08" db="EMBL/GenBank/DDBJ databases">
        <authorList>
            <person name="Babu N.S."/>
            <person name="Beckwith C.J."/>
            <person name="Beseler K.G."/>
            <person name="Brison A."/>
            <person name="Carone J.V."/>
            <person name="Caskin T.P."/>
            <person name="Diamond M."/>
            <person name="Durham M.E."/>
            <person name="Foxe J.M."/>
            <person name="Go M."/>
            <person name="Henderson B.A."/>
            <person name="Jones I.B."/>
            <person name="McGettigan J.A."/>
            <person name="Micheletti S.J."/>
            <person name="Nasrallah M.E."/>
            <person name="Ortiz D."/>
            <person name="Piller C.R."/>
            <person name="Privatt S.R."/>
            <person name="Schneider S.L."/>
            <person name="Sharp S."/>
            <person name="Smith T.C."/>
            <person name="Stanton J.D."/>
            <person name="Ullery H.E."/>
            <person name="Wilson R.J."/>
            <person name="Serrano M.G."/>
            <person name="Buck G."/>
            <person name="Lee V."/>
            <person name="Wang Y."/>
            <person name="Carvalho R."/>
            <person name="Voegtly L."/>
            <person name="Shi R."/>
            <person name="Duckworth R."/>
            <person name="Johnson A."/>
            <person name="Loviza R."/>
            <person name="Walstead R."/>
            <person name="Shah Z."/>
            <person name="Kiflezghi M."/>
            <person name="Wade K."/>
            <person name="Ball S.L."/>
            <person name="Bradley K.W."/>
            <person name="Asai D.J."/>
            <person name="Bowman C.A."/>
            <person name="Russell D.A."/>
            <person name="Pope W.H."/>
            <person name="Jacobs-Sera D."/>
            <person name="Hendrix R.W."/>
            <person name="Hatfull G.F."/>
        </authorList>
    </citation>
    <scope>NUCLEOTIDE SEQUENCE [LARGE SCALE GENOMIC DNA]</scope>
    <source>
        <strain evidence="5 6">DSM 27648</strain>
    </source>
</reference>
<dbReference type="PROSITE" id="PS00041">
    <property type="entry name" value="HTH_ARAC_FAMILY_1"/>
    <property type="match status" value="1"/>
</dbReference>
<evidence type="ECO:0000313" key="6">
    <source>
        <dbReference type="Proteomes" id="UP000064967"/>
    </source>
</evidence>
<dbReference type="InterPro" id="IPR009057">
    <property type="entry name" value="Homeodomain-like_sf"/>
</dbReference>
<proteinExistence type="predicted"/>
<dbReference type="OrthoDB" id="112032at2"/>
<dbReference type="InterPro" id="IPR018062">
    <property type="entry name" value="HTH_AraC-typ_CS"/>
</dbReference>
<dbReference type="RefSeq" id="WP_146645505.1">
    <property type="nucleotide sequence ID" value="NZ_CP012333.1"/>
</dbReference>
<keyword evidence="2" id="KW-0238">DNA-binding</keyword>
<accession>A0A0K1PJW4</accession>
<dbReference type="SMART" id="SM00342">
    <property type="entry name" value="HTH_ARAC"/>
    <property type="match status" value="1"/>
</dbReference>
<evidence type="ECO:0000256" key="1">
    <source>
        <dbReference type="ARBA" id="ARBA00023015"/>
    </source>
</evidence>
<evidence type="ECO:0000313" key="5">
    <source>
        <dbReference type="EMBL" id="AKU93810.1"/>
    </source>
</evidence>
<dbReference type="InterPro" id="IPR018060">
    <property type="entry name" value="HTH_AraC"/>
</dbReference>
<protein>
    <submittedName>
        <fullName evidence="5">Transcriptional regulator, AraC family</fullName>
    </submittedName>
</protein>
<sequence>MTARKILPDSMRGGVKLRRELLASSEGFVALSHRFEGEGRRVIVTHDASLLALVEVQRGRAVFPLPSGPLDAPSRFVLSLPPRTVLPLHFFGAVLTSRGMARFGTFATERPALLDATGIRDLTDVRDARVAARAPCLSCLDADRRVPRHVVAARLRLHDLLARPAPIREAARVAGIAPETLTRAFQEAYGITPKQYVHKARLFVAVLRLLSGKAIVETALDAGFNDVTRFYAQFRRLLGATPGVYASIKKRQDGARRSVP</sequence>
<dbReference type="Pfam" id="PF12833">
    <property type="entry name" value="HTH_18"/>
    <property type="match status" value="1"/>
</dbReference>
<dbReference type="GO" id="GO:0003700">
    <property type="term" value="F:DNA-binding transcription factor activity"/>
    <property type="evidence" value="ECO:0007669"/>
    <property type="project" value="InterPro"/>
</dbReference>
<evidence type="ECO:0000259" key="4">
    <source>
        <dbReference type="PROSITE" id="PS01124"/>
    </source>
</evidence>
<dbReference type="EMBL" id="CP012333">
    <property type="protein sequence ID" value="AKU93810.1"/>
    <property type="molecule type" value="Genomic_DNA"/>
</dbReference>
<dbReference type="Gene3D" id="1.10.10.60">
    <property type="entry name" value="Homeodomain-like"/>
    <property type="match status" value="1"/>
</dbReference>
<dbReference type="PROSITE" id="PS01124">
    <property type="entry name" value="HTH_ARAC_FAMILY_2"/>
    <property type="match status" value="1"/>
</dbReference>